<protein>
    <submittedName>
        <fullName evidence="2">Uncharacterized protein</fullName>
    </submittedName>
</protein>
<dbReference type="Proteomes" id="UP000018680">
    <property type="component" value="Chromosome"/>
</dbReference>
<accession>V5WGE5</accession>
<dbReference type="AlphaFoldDB" id="V5WGE5"/>
<name>V5WGE5_9SPIO</name>
<dbReference type="RefSeq" id="WP_024267543.1">
    <property type="nucleotide sequence ID" value="NC_023035.1"/>
</dbReference>
<dbReference type="HOGENOM" id="CLU_1427074_0_0_12"/>
<reference evidence="2 3" key="1">
    <citation type="journal article" date="2015" name="Stand. Genomic Sci.">
        <title>Complete genome sequence and description of Salinispira pacifica gen. nov., sp. nov., a novel spirochaete isolated form a hypersaline microbial mat.</title>
        <authorList>
            <person name="Ben Hania W."/>
            <person name="Joseph M."/>
            <person name="Schumann P."/>
            <person name="Bunk B."/>
            <person name="Fiebig A."/>
            <person name="Sproer C."/>
            <person name="Klenk H.P."/>
            <person name="Fardeau M.L."/>
            <person name="Spring S."/>
        </authorList>
    </citation>
    <scope>NUCLEOTIDE SEQUENCE [LARGE SCALE GENOMIC DNA]</scope>
    <source>
        <strain evidence="2 3">L21-RPul-D2</strain>
    </source>
</reference>
<organism evidence="2 3">
    <name type="scientific">Salinispira pacifica</name>
    <dbReference type="NCBI Taxonomy" id="1307761"/>
    <lineage>
        <taxon>Bacteria</taxon>
        <taxon>Pseudomonadati</taxon>
        <taxon>Spirochaetota</taxon>
        <taxon>Spirochaetia</taxon>
        <taxon>Spirochaetales</taxon>
        <taxon>Spirochaetaceae</taxon>
        <taxon>Salinispira</taxon>
    </lineage>
</organism>
<sequence length="190" mass="21864">MREPKSPETRIPGSDQYHFHYSREDRMNLAGDTLGRVDNRSWFRKNRGNVLLIIDILLIIIIFIIFNTLLKPDPSTAESGNHQFQLRAMQFGDEILATVKITALEDLVSGSPGTVEVSLETASGRENSDDFSPEEWVIRDLLPDRSDRERIIRFRLPGELLDQDRSIPVIVARLRTGNREIILRRQVKLE</sequence>
<evidence type="ECO:0000313" key="3">
    <source>
        <dbReference type="Proteomes" id="UP000018680"/>
    </source>
</evidence>
<gene>
    <name evidence="2" type="ORF">L21SP2_1218</name>
</gene>
<evidence type="ECO:0000313" key="2">
    <source>
        <dbReference type="EMBL" id="AHC14619.1"/>
    </source>
</evidence>
<keyword evidence="1" id="KW-0812">Transmembrane</keyword>
<dbReference type="STRING" id="1307761.L21SP2_1218"/>
<keyword evidence="3" id="KW-1185">Reference proteome</keyword>
<evidence type="ECO:0000256" key="1">
    <source>
        <dbReference type="SAM" id="Phobius"/>
    </source>
</evidence>
<keyword evidence="1" id="KW-1133">Transmembrane helix</keyword>
<keyword evidence="1" id="KW-0472">Membrane</keyword>
<feature type="transmembrane region" description="Helical" evidence="1">
    <location>
        <begin position="50"/>
        <end position="70"/>
    </location>
</feature>
<dbReference type="EMBL" id="CP006939">
    <property type="protein sequence ID" value="AHC14619.1"/>
    <property type="molecule type" value="Genomic_DNA"/>
</dbReference>
<proteinExistence type="predicted"/>
<dbReference type="KEGG" id="slr:L21SP2_1218"/>